<dbReference type="EMBL" id="AP027731">
    <property type="protein sequence ID" value="BDZ46553.1"/>
    <property type="molecule type" value="Genomic_DNA"/>
</dbReference>
<gene>
    <name evidence="1" type="ORF">GCM10025866_24620</name>
</gene>
<evidence type="ECO:0000313" key="1">
    <source>
        <dbReference type="EMBL" id="BDZ46553.1"/>
    </source>
</evidence>
<accession>A0ABM8GE41</accession>
<keyword evidence="2" id="KW-1185">Reference proteome</keyword>
<protein>
    <submittedName>
        <fullName evidence="1">Uncharacterized protein</fullName>
    </submittedName>
</protein>
<evidence type="ECO:0000313" key="2">
    <source>
        <dbReference type="Proteomes" id="UP001321498"/>
    </source>
</evidence>
<proteinExistence type="predicted"/>
<dbReference type="Proteomes" id="UP001321498">
    <property type="component" value="Chromosome"/>
</dbReference>
<dbReference type="RefSeq" id="WP_286276598.1">
    <property type="nucleotide sequence ID" value="NZ_AP027731.1"/>
</dbReference>
<sequence length="81" mass="9226">MNTVLEIRSDLDHRISIDTTAGDLRLWDRIALRIGLALLLWGGRHNGAVDPAEAHRLMLARRTAERERDALLARSGLYRRP</sequence>
<name>A0ABM8GE41_9MICO</name>
<organism evidence="1 2">
    <name type="scientific">Naasia aerilata</name>
    <dbReference type="NCBI Taxonomy" id="1162966"/>
    <lineage>
        <taxon>Bacteria</taxon>
        <taxon>Bacillati</taxon>
        <taxon>Actinomycetota</taxon>
        <taxon>Actinomycetes</taxon>
        <taxon>Micrococcales</taxon>
        <taxon>Microbacteriaceae</taxon>
        <taxon>Naasia</taxon>
    </lineage>
</organism>
<reference evidence="2" key="1">
    <citation type="journal article" date="2019" name="Int. J. Syst. Evol. Microbiol.">
        <title>The Global Catalogue of Microorganisms (GCM) 10K type strain sequencing project: providing services to taxonomists for standard genome sequencing and annotation.</title>
        <authorList>
            <consortium name="The Broad Institute Genomics Platform"/>
            <consortium name="The Broad Institute Genome Sequencing Center for Infectious Disease"/>
            <person name="Wu L."/>
            <person name="Ma J."/>
        </authorList>
    </citation>
    <scope>NUCLEOTIDE SEQUENCE [LARGE SCALE GENOMIC DNA]</scope>
    <source>
        <strain evidence="2">NBRC 108725</strain>
    </source>
</reference>